<dbReference type="EMBL" id="QGKY02002305">
    <property type="protein sequence ID" value="KAF2531159.1"/>
    <property type="molecule type" value="Genomic_DNA"/>
</dbReference>
<evidence type="ECO:0000313" key="2">
    <source>
        <dbReference type="EMBL" id="KAF2558532.1"/>
    </source>
</evidence>
<dbReference type="EMBL" id="QGKW02001940">
    <property type="protein sequence ID" value="KAF2558532.1"/>
    <property type="molecule type" value="Genomic_DNA"/>
</dbReference>
<proteinExistence type="predicted"/>
<evidence type="ECO:0000313" key="1">
    <source>
        <dbReference type="EMBL" id="KAF2531159.1"/>
    </source>
</evidence>
<dbReference type="Proteomes" id="UP000712281">
    <property type="component" value="Unassembled WGS sequence"/>
</dbReference>
<protein>
    <submittedName>
        <fullName evidence="1">Uncharacterized protein</fullName>
    </submittedName>
</protein>
<sequence length="123" mass="14489">MDRGARGGLLHGIRTWCQPSNKLSVYKSTRCFRAWKLHMQLDMSKHEVDRPSTRWIDQARVMQPDIWEEWWRLACVLDMKPAMWSTRCRLACVPSHAKRHTGCHQPEADWLVSPINTPRPQLI</sequence>
<gene>
    <name evidence="2" type="ORF">F2Q68_00015336</name>
    <name evidence="1" type="ORF">F2Q70_00029702</name>
</gene>
<accession>A0A8S9FEC4</accession>
<reference evidence="1" key="1">
    <citation type="submission" date="2019-12" db="EMBL/GenBank/DDBJ databases">
        <title>Genome sequencing and annotation of Brassica cretica.</title>
        <authorList>
            <person name="Studholme D.J."/>
            <person name="Sarris P.F."/>
        </authorList>
    </citation>
    <scope>NUCLEOTIDE SEQUENCE</scope>
    <source>
        <strain evidence="2">PFS-001/15</strain>
        <strain evidence="1">PFS-102/07</strain>
        <tissue evidence="1">Leaf</tissue>
    </source>
</reference>
<name>A0A8S9FEC4_BRACR</name>
<dbReference type="AlphaFoldDB" id="A0A8S9FEC4"/>
<organism evidence="1">
    <name type="scientific">Brassica cretica</name>
    <name type="common">Mustard</name>
    <dbReference type="NCBI Taxonomy" id="69181"/>
    <lineage>
        <taxon>Eukaryota</taxon>
        <taxon>Viridiplantae</taxon>
        <taxon>Streptophyta</taxon>
        <taxon>Embryophyta</taxon>
        <taxon>Tracheophyta</taxon>
        <taxon>Spermatophyta</taxon>
        <taxon>Magnoliopsida</taxon>
        <taxon>eudicotyledons</taxon>
        <taxon>Gunneridae</taxon>
        <taxon>Pentapetalae</taxon>
        <taxon>rosids</taxon>
        <taxon>malvids</taxon>
        <taxon>Brassicales</taxon>
        <taxon>Brassicaceae</taxon>
        <taxon>Brassiceae</taxon>
        <taxon>Brassica</taxon>
    </lineage>
</organism>
<comment type="caution">
    <text evidence="1">The sequence shown here is derived from an EMBL/GenBank/DDBJ whole genome shotgun (WGS) entry which is preliminary data.</text>
</comment>